<evidence type="ECO:0000313" key="3">
    <source>
        <dbReference type="Proteomes" id="UP001163828"/>
    </source>
</evidence>
<dbReference type="EMBL" id="MU791112">
    <property type="protein sequence ID" value="KAJ3991213.1"/>
    <property type="molecule type" value="Genomic_DNA"/>
</dbReference>
<feature type="compositionally biased region" description="Basic residues" evidence="1">
    <location>
        <begin position="228"/>
        <end position="240"/>
    </location>
</feature>
<gene>
    <name evidence="2" type="ORF">F5050DRAFT_1716272</name>
</gene>
<keyword evidence="3" id="KW-1185">Reference proteome</keyword>
<dbReference type="Proteomes" id="UP001163828">
    <property type="component" value="Unassembled WGS sequence"/>
</dbReference>
<feature type="compositionally biased region" description="Basic residues" evidence="1">
    <location>
        <begin position="166"/>
        <end position="178"/>
    </location>
</feature>
<feature type="region of interest" description="Disordered" evidence="1">
    <location>
        <begin position="157"/>
        <end position="255"/>
    </location>
</feature>
<reference evidence="2" key="1">
    <citation type="submission" date="2022-08" db="EMBL/GenBank/DDBJ databases">
        <authorList>
            <consortium name="DOE Joint Genome Institute"/>
            <person name="Min B."/>
            <person name="Riley R."/>
            <person name="Sierra-Patev S."/>
            <person name="Naranjo-Ortiz M."/>
            <person name="Looney B."/>
            <person name="Konkel Z."/>
            <person name="Slot J.C."/>
            <person name="Sakamoto Y."/>
            <person name="Steenwyk J.L."/>
            <person name="Rokas A."/>
            <person name="Carro J."/>
            <person name="Camarero S."/>
            <person name="Ferreira P."/>
            <person name="Molpeceres G."/>
            <person name="Ruiz-Duenas F.J."/>
            <person name="Serrano A."/>
            <person name="Henrissat B."/>
            <person name="Drula E."/>
            <person name="Hughes K.W."/>
            <person name="Mata J.L."/>
            <person name="Ishikawa N.K."/>
            <person name="Vargas-Isla R."/>
            <person name="Ushijima S."/>
            <person name="Smith C.A."/>
            <person name="Ahrendt S."/>
            <person name="Andreopoulos W."/>
            <person name="He G."/>
            <person name="Labutti K."/>
            <person name="Lipzen A."/>
            <person name="Ng V."/>
            <person name="Sandor L."/>
            <person name="Barry K."/>
            <person name="Martinez A.T."/>
            <person name="Xiao Y."/>
            <person name="Gibbons J.G."/>
            <person name="Terashima K."/>
            <person name="Hibbett D.S."/>
            <person name="Grigoriev I.V."/>
        </authorList>
    </citation>
    <scope>NUCLEOTIDE SEQUENCE</scope>
    <source>
        <strain evidence="2">TFB10827</strain>
    </source>
</reference>
<evidence type="ECO:0000256" key="1">
    <source>
        <dbReference type="SAM" id="MobiDB-lite"/>
    </source>
</evidence>
<name>A0ABQ8PXQ8_9AGAR</name>
<protein>
    <submittedName>
        <fullName evidence="2">Uncharacterized protein</fullName>
    </submittedName>
</protein>
<organism evidence="2 3">
    <name type="scientific">Lentinula boryana</name>
    <dbReference type="NCBI Taxonomy" id="40481"/>
    <lineage>
        <taxon>Eukaryota</taxon>
        <taxon>Fungi</taxon>
        <taxon>Dikarya</taxon>
        <taxon>Basidiomycota</taxon>
        <taxon>Agaricomycotina</taxon>
        <taxon>Agaricomycetes</taxon>
        <taxon>Agaricomycetidae</taxon>
        <taxon>Agaricales</taxon>
        <taxon>Marasmiineae</taxon>
        <taxon>Omphalotaceae</taxon>
        <taxon>Lentinula</taxon>
    </lineage>
</organism>
<comment type="caution">
    <text evidence="2">The sequence shown here is derived from an EMBL/GenBank/DDBJ whole genome shotgun (WGS) entry which is preliminary data.</text>
</comment>
<sequence length="342" mass="38310">MSQNFSLQDLGNLIGQLARQQSELQTVVSSMVGNINTNKGISKPQPYDGKRSNDACRFIAAFELWANGVQTLRTNEGECIKSAISFLEGDVAIWATPVSENISQVASGAVDTLVYPTWQVFIELVTVLQVTAVMGPEADINARPRRGKDQRFQEALVAEKNDMIKSRKKRHRIHKKKDIKSSSSVDESYSDGSNSEGDSSSSDESDIQITNKELAELLPSKTDTQATGKRKVESRKKRKMMLATKDDTVHDQHQARPSGINIQSKNRSNRVAHPIWHFYDEISVDNSIVGSKYYRCYLGQQIVIEIKSSSRGNLTTVKNHIRVNFPDHWCLYSYLTQPGVTD</sequence>
<feature type="compositionally biased region" description="Basic and acidic residues" evidence="1">
    <location>
        <begin position="244"/>
        <end position="254"/>
    </location>
</feature>
<proteinExistence type="predicted"/>
<evidence type="ECO:0000313" key="2">
    <source>
        <dbReference type="EMBL" id="KAJ3991213.1"/>
    </source>
</evidence>
<feature type="compositionally biased region" description="Low complexity" evidence="1">
    <location>
        <begin position="181"/>
        <end position="200"/>
    </location>
</feature>
<accession>A0ABQ8PXQ8</accession>